<name>A0A9R0KCY5_SPIOL</name>
<reference evidence="2" key="2">
    <citation type="submission" date="2025-08" db="UniProtKB">
        <authorList>
            <consortium name="RefSeq"/>
        </authorList>
    </citation>
    <scope>IDENTIFICATION</scope>
    <source>
        <tissue evidence="2">Leaf</tissue>
    </source>
</reference>
<dbReference type="AlphaFoldDB" id="A0A9R0KCY5"/>
<dbReference type="Proteomes" id="UP000813463">
    <property type="component" value="Chromosome 5"/>
</dbReference>
<dbReference type="PANTHER" id="PTHR47186">
    <property type="entry name" value="LEUCINE-RICH REPEAT-CONTAINING PROTEIN 57"/>
    <property type="match status" value="1"/>
</dbReference>
<gene>
    <name evidence="2" type="primary">LOC110804654</name>
</gene>
<accession>A0A9R0KCY5</accession>
<organism evidence="1 2">
    <name type="scientific">Spinacia oleracea</name>
    <name type="common">Spinach</name>
    <dbReference type="NCBI Taxonomy" id="3562"/>
    <lineage>
        <taxon>Eukaryota</taxon>
        <taxon>Viridiplantae</taxon>
        <taxon>Streptophyta</taxon>
        <taxon>Embryophyta</taxon>
        <taxon>Tracheophyta</taxon>
        <taxon>Spermatophyta</taxon>
        <taxon>Magnoliopsida</taxon>
        <taxon>eudicotyledons</taxon>
        <taxon>Gunneridae</taxon>
        <taxon>Pentapetalae</taxon>
        <taxon>Caryophyllales</taxon>
        <taxon>Chenopodiaceae</taxon>
        <taxon>Chenopodioideae</taxon>
        <taxon>Anserineae</taxon>
        <taxon>Spinacia</taxon>
    </lineage>
</organism>
<evidence type="ECO:0000313" key="1">
    <source>
        <dbReference type="Proteomes" id="UP000813463"/>
    </source>
</evidence>
<dbReference type="SUPFAM" id="SSF52047">
    <property type="entry name" value="RNI-like"/>
    <property type="match status" value="1"/>
</dbReference>
<proteinExistence type="predicted"/>
<evidence type="ECO:0000313" key="2">
    <source>
        <dbReference type="RefSeq" id="XP_021865950.2"/>
    </source>
</evidence>
<dbReference type="GeneID" id="110804654"/>
<dbReference type="PANTHER" id="PTHR47186:SF54">
    <property type="entry name" value="DISEASE RESISTANCE RPP13-LIKE PROTEIN 4"/>
    <property type="match status" value="1"/>
</dbReference>
<dbReference type="InterPro" id="IPR032675">
    <property type="entry name" value="LRR_dom_sf"/>
</dbReference>
<reference evidence="1" key="1">
    <citation type="journal article" date="2021" name="Nat. Commun.">
        <title>Genomic analyses provide insights into spinach domestication and the genetic basis of agronomic traits.</title>
        <authorList>
            <person name="Cai X."/>
            <person name="Sun X."/>
            <person name="Xu C."/>
            <person name="Sun H."/>
            <person name="Wang X."/>
            <person name="Ge C."/>
            <person name="Zhang Z."/>
            <person name="Wang Q."/>
            <person name="Fei Z."/>
            <person name="Jiao C."/>
            <person name="Wang Q."/>
        </authorList>
    </citation>
    <scope>NUCLEOTIDE SEQUENCE [LARGE SCALE GENOMIC DNA]</scope>
    <source>
        <strain evidence="1">cv. Varoflay</strain>
    </source>
</reference>
<protein>
    <submittedName>
        <fullName evidence="2">Disease resistance RPP13-like protein 4</fullName>
    </submittedName>
</protein>
<dbReference type="Gene3D" id="3.80.10.10">
    <property type="entry name" value="Ribonuclease Inhibitor"/>
    <property type="match status" value="2"/>
</dbReference>
<sequence>MSQAEKPCHLSVLVSHGCNLAALLRKKRQRSGGWMNETATTTDIDPEKIVADITHILEEFKKGKQSLEDKGLSKVIRRIGGIFRELIKDEPSSKNFYGKLVEEIDEGVNNLIKSPKKTSSSVITSPTASASVRDSFQYQVNQREYVELDSEAAYENLDRRERICLSFCHSFFSTFVNSVEINRRELIHWWIGLEIISDHLEGEKVLRNLVAEELLVHPVNDKGITLCKRYTMPYKSKSMPENDYNYIGTQKEHLFVSSTQKIIPQGITKPYVYKLVFVGAINTTAYTLNARLFDCLLKLKNVRLVHLGSWHQDMDYIVVEDMIIKMSAFKELKAVRFLSLQGISRLQELPTSVYSLTNLLILDLRACQDLNKIPKGIELLKYLQILDLSQCYELHFIPREIALLSELKVLKGFVIDQLDSSKLAAFFKKKKSSSSCPFTHLSTLKKLQKLSIRTRLINFPSSKDVETLYEMKELYQLKITWVRGSRSNSETPLSEDNQIKRFPTNLIKLVLQAAPEAIASRLLGLIANRSNNRLQKLYVRGGGLWKLDHQRYCFPNVKVIRFRYLPKLHMNWYQFKLSFPKLTRLEIFNCPHLIFFPSDENGVWEEDS</sequence>
<dbReference type="KEGG" id="soe:110804654"/>
<keyword evidence="1" id="KW-1185">Reference proteome</keyword>
<dbReference type="RefSeq" id="XP_021865950.2">
    <property type="nucleotide sequence ID" value="XM_022010258.2"/>
</dbReference>